<evidence type="ECO:0000256" key="1">
    <source>
        <dbReference type="ARBA" id="ARBA00004167"/>
    </source>
</evidence>
<proteinExistence type="inferred from homology"/>
<keyword evidence="5 7" id="KW-0472">Membrane</keyword>
<dbReference type="InterPro" id="IPR010284">
    <property type="entry name" value="PSII_Ycf12_core-subunit"/>
</dbReference>
<evidence type="ECO:0000313" key="9">
    <source>
        <dbReference type="Proteomes" id="UP000825935"/>
    </source>
</evidence>
<dbReference type="HAMAP" id="MF_01329">
    <property type="entry name" value="PSII_Psb30_Ycf12"/>
    <property type="match status" value="1"/>
</dbReference>
<evidence type="ECO:0000256" key="3">
    <source>
        <dbReference type="ARBA" id="ARBA00022692"/>
    </source>
</evidence>
<evidence type="ECO:0008006" key="10">
    <source>
        <dbReference type="Google" id="ProtNLM"/>
    </source>
</evidence>
<reference evidence="8" key="1">
    <citation type="submission" date="2021-08" db="EMBL/GenBank/DDBJ databases">
        <title>WGS assembly of Ceratopteris richardii.</title>
        <authorList>
            <person name="Marchant D.B."/>
            <person name="Chen G."/>
            <person name="Jenkins J."/>
            <person name="Shu S."/>
            <person name="Leebens-Mack J."/>
            <person name="Grimwood J."/>
            <person name="Schmutz J."/>
            <person name="Soltis P."/>
            <person name="Soltis D."/>
            <person name="Chen Z.-H."/>
        </authorList>
    </citation>
    <scope>NUCLEOTIDE SEQUENCE</scope>
    <source>
        <strain evidence="8">Whitten #5841</strain>
        <tissue evidence="8">Leaf</tissue>
    </source>
</reference>
<organism evidence="8 9">
    <name type="scientific">Ceratopteris richardii</name>
    <name type="common">Triangle waterfern</name>
    <dbReference type="NCBI Taxonomy" id="49495"/>
    <lineage>
        <taxon>Eukaryota</taxon>
        <taxon>Viridiplantae</taxon>
        <taxon>Streptophyta</taxon>
        <taxon>Embryophyta</taxon>
        <taxon>Tracheophyta</taxon>
        <taxon>Polypodiopsida</taxon>
        <taxon>Polypodiidae</taxon>
        <taxon>Polypodiales</taxon>
        <taxon>Pteridineae</taxon>
        <taxon>Pteridaceae</taxon>
        <taxon>Parkerioideae</taxon>
        <taxon>Ceratopteris</taxon>
    </lineage>
</organism>
<evidence type="ECO:0000256" key="2">
    <source>
        <dbReference type="ARBA" id="ARBA00022531"/>
    </source>
</evidence>
<evidence type="ECO:0000313" key="8">
    <source>
        <dbReference type="EMBL" id="KAH7351693.1"/>
    </source>
</evidence>
<comment type="subcellular location">
    <subcellularLocation>
        <location evidence="1">Membrane</location>
        <topology evidence="1">Single-pass membrane protein</topology>
    </subcellularLocation>
</comment>
<dbReference type="GO" id="GO:0015979">
    <property type="term" value="P:photosynthesis"/>
    <property type="evidence" value="ECO:0007669"/>
    <property type="project" value="UniProtKB-KW"/>
</dbReference>
<dbReference type="AlphaFoldDB" id="A0A8T2SLG8"/>
<gene>
    <name evidence="8" type="ORF">KP509_19G010400</name>
</gene>
<name>A0A8T2SLG8_CERRI</name>
<keyword evidence="2" id="KW-0602">Photosynthesis</keyword>
<accession>A0A8T2SLG8</accession>
<keyword evidence="4 7" id="KW-1133">Transmembrane helix</keyword>
<keyword evidence="9" id="KW-1185">Reference proteome</keyword>
<feature type="transmembrane region" description="Helical" evidence="7">
    <location>
        <begin position="13"/>
        <end position="36"/>
    </location>
</feature>
<evidence type="ECO:0000256" key="4">
    <source>
        <dbReference type="ARBA" id="ARBA00022989"/>
    </source>
</evidence>
<comment type="caution">
    <text evidence="8">The sequence shown here is derived from an EMBL/GenBank/DDBJ whole genome shotgun (WGS) entry which is preliminary data.</text>
</comment>
<dbReference type="Pfam" id="PF05969">
    <property type="entry name" value="PSII_Ycf12"/>
    <property type="match status" value="1"/>
</dbReference>
<dbReference type="GO" id="GO:0009523">
    <property type="term" value="C:photosystem II"/>
    <property type="evidence" value="ECO:0007669"/>
    <property type="project" value="UniProtKB-KW"/>
</dbReference>
<dbReference type="NCBIfam" id="NF010239">
    <property type="entry name" value="PRK13686.1"/>
    <property type="match status" value="1"/>
</dbReference>
<protein>
    <recommendedName>
        <fullName evidence="10">Photosystem II reaction center protein Ycf12</fullName>
    </recommendedName>
</protein>
<dbReference type="Proteomes" id="UP000825935">
    <property type="component" value="Chromosome 19"/>
</dbReference>
<evidence type="ECO:0000256" key="5">
    <source>
        <dbReference type="ARBA" id="ARBA00023136"/>
    </source>
</evidence>
<sequence length="41" mass="4310">MQKIKGEVMNLEIILQLAVLALVVAAGPLVIGLLAARRGNL</sequence>
<keyword evidence="3 7" id="KW-0812">Transmembrane</keyword>
<keyword evidence="6" id="KW-0604">Photosystem II</keyword>
<dbReference type="EMBL" id="CM035424">
    <property type="protein sequence ID" value="KAH7351693.1"/>
    <property type="molecule type" value="Genomic_DNA"/>
</dbReference>
<evidence type="ECO:0000256" key="6">
    <source>
        <dbReference type="ARBA" id="ARBA00023276"/>
    </source>
</evidence>
<evidence type="ECO:0000256" key="7">
    <source>
        <dbReference type="SAM" id="Phobius"/>
    </source>
</evidence>